<dbReference type="Proteomes" id="UP001188597">
    <property type="component" value="Unassembled WGS sequence"/>
</dbReference>
<keyword evidence="3" id="KW-1185">Reference proteome</keyword>
<gene>
    <name evidence="2" type="ORF">RJ639_043780</name>
</gene>
<dbReference type="PROSITE" id="PS51369">
    <property type="entry name" value="TCP"/>
    <property type="match status" value="1"/>
</dbReference>
<name>A0AA88WEJ9_9ASTE</name>
<reference evidence="2" key="1">
    <citation type="submission" date="2022-12" db="EMBL/GenBank/DDBJ databases">
        <title>Draft genome assemblies for two species of Escallonia (Escalloniales).</title>
        <authorList>
            <person name="Chanderbali A."/>
            <person name="Dervinis C."/>
            <person name="Anghel I."/>
            <person name="Soltis D."/>
            <person name="Soltis P."/>
            <person name="Zapata F."/>
        </authorList>
    </citation>
    <scope>NUCLEOTIDE SEQUENCE</scope>
    <source>
        <strain evidence="2">UCBG64.0493</strain>
        <tissue evidence="2">Leaf</tissue>
    </source>
</reference>
<protein>
    <recommendedName>
        <fullName evidence="1">TCP domain-containing protein</fullName>
    </recommendedName>
</protein>
<feature type="domain" description="TCP" evidence="1">
    <location>
        <begin position="1"/>
        <end position="60"/>
    </location>
</feature>
<dbReference type="AlphaFoldDB" id="A0AA88WEJ9"/>
<evidence type="ECO:0000313" key="2">
    <source>
        <dbReference type="EMBL" id="KAK3024203.1"/>
    </source>
</evidence>
<dbReference type="Pfam" id="PF03634">
    <property type="entry name" value="TCP"/>
    <property type="match status" value="1"/>
</dbReference>
<evidence type="ECO:0000259" key="1">
    <source>
        <dbReference type="PROSITE" id="PS51369"/>
    </source>
</evidence>
<accession>A0AA88WEJ9</accession>
<proteinExistence type="predicted"/>
<evidence type="ECO:0000313" key="3">
    <source>
        <dbReference type="Proteomes" id="UP001188597"/>
    </source>
</evidence>
<comment type="caution">
    <text evidence="2">The sequence shown here is derived from an EMBL/GenBank/DDBJ whole genome shotgun (WGS) entry which is preliminary data.</text>
</comment>
<dbReference type="EMBL" id="JAVXUP010000614">
    <property type="protein sequence ID" value="KAK3024203.1"/>
    <property type="molecule type" value="Genomic_DNA"/>
</dbReference>
<sequence>MANTKYLVKWLPISRGGFEVVFGFGVRFSWWSDNDRLGYDRPSKAVDWLINKAKNVIAKLDELPE</sequence>
<dbReference type="InterPro" id="IPR017887">
    <property type="entry name" value="TF_TCP_subgr"/>
</dbReference>
<organism evidence="2 3">
    <name type="scientific">Escallonia herrerae</name>
    <dbReference type="NCBI Taxonomy" id="1293975"/>
    <lineage>
        <taxon>Eukaryota</taxon>
        <taxon>Viridiplantae</taxon>
        <taxon>Streptophyta</taxon>
        <taxon>Embryophyta</taxon>
        <taxon>Tracheophyta</taxon>
        <taxon>Spermatophyta</taxon>
        <taxon>Magnoliopsida</taxon>
        <taxon>eudicotyledons</taxon>
        <taxon>Gunneridae</taxon>
        <taxon>Pentapetalae</taxon>
        <taxon>asterids</taxon>
        <taxon>campanulids</taxon>
        <taxon>Escalloniales</taxon>
        <taxon>Escalloniaceae</taxon>
        <taxon>Escallonia</taxon>
    </lineage>
</organism>